<evidence type="ECO:0000313" key="1">
    <source>
        <dbReference type="EMBL" id="PZP50953.1"/>
    </source>
</evidence>
<dbReference type="Proteomes" id="UP000249645">
    <property type="component" value="Unassembled WGS sequence"/>
</dbReference>
<dbReference type="EMBL" id="QFOI01000047">
    <property type="protein sequence ID" value="PZP50953.1"/>
    <property type="molecule type" value="Genomic_DNA"/>
</dbReference>
<reference evidence="1 2" key="1">
    <citation type="submission" date="2017-11" db="EMBL/GenBank/DDBJ databases">
        <title>Infants hospitalized years apart are colonized by the same room-sourced microbial strains.</title>
        <authorList>
            <person name="Brooks B."/>
            <person name="Olm M.R."/>
            <person name="Firek B.A."/>
            <person name="Baker R."/>
            <person name="Thomas B.C."/>
            <person name="Morowitz M.J."/>
            <person name="Banfield J.F."/>
        </authorList>
    </citation>
    <scope>NUCLEOTIDE SEQUENCE [LARGE SCALE GENOMIC DNA]</scope>
    <source>
        <strain evidence="1">S2_009_000_R2_76</strain>
    </source>
</reference>
<evidence type="ECO:0008006" key="3">
    <source>
        <dbReference type="Google" id="ProtNLM"/>
    </source>
</evidence>
<dbReference type="Pfam" id="PF07274">
    <property type="entry name" value="DUF1440"/>
    <property type="match status" value="1"/>
</dbReference>
<dbReference type="InterPro" id="IPR009898">
    <property type="entry name" value="DUF1440"/>
</dbReference>
<name>A0A2W5F804_9SPHI</name>
<sequence>MLIEPYNNKPLIMKYGKEIAVGIVSGLFASWIKALVEPPLQEAGEKYFPPSNLEKALNGADVNNHPEKMPPAVLAEDIYNFVTKKELTDKQKVKSLKVIHYAFGALVGIGYAIAAKKSKKVTVGEGTIAGAAIWGLTHGSTLPATGLQGPVKKMPHSWWVWEFGSHLIFGGALEASRKLLDKSCNSTKDKC</sequence>
<accession>A0A2W5F804</accession>
<dbReference type="AlphaFoldDB" id="A0A2W5F804"/>
<protein>
    <recommendedName>
        <fullName evidence="3">DUF1440 domain-containing protein</fullName>
    </recommendedName>
</protein>
<gene>
    <name evidence="1" type="ORF">DI598_04375</name>
</gene>
<proteinExistence type="predicted"/>
<evidence type="ECO:0000313" key="2">
    <source>
        <dbReference type="Proteomes" id="UP000249645"/>
    </source>
</evidence>
<organism evidence="1 2">
    <name type="scientific">Pseudopedobacter saltans</name>
    <dbReference type="NCBI Taxonomy" id="151895"/>
    <lineage>
        <taxon>Bacteria</taxon>
        <taxon>Pseudomonadati</taxon>
        <taxon>Bacteroidota</taxon>
        <taxon>Sphingobacteriia</taxon>
        <taxon>Sphingobacteriales</taxon>
        <taxon>Sphingobacteriaceae</taxon>
        <taxon>Pseudopedobacter</taxon>
    </lineage>
</organism>
<comment type="caution">
    <text evidence="1">The sequence shown here is derived from an EMBL/GenBank/DDBJ whole genome shotgun (WGS) entry which is preliminary data.</text>
</comment>